<dbReference type="Gene3D" id="3.30.1370.110">
    <property type="match status" value="1"/>
</dbReference>
<feature type="zinc finger region" description="C3H1-type" evidence="1">
    <location>
        <begin position="472"/>
        <end position="498"/>
    </location>
</feature>
<feature type="region of interest" description="Disordered" evidence="2">
    <location>
        <begin position="352"/>
        <end position="420"/>
    </location>
</feature>
<dbReference type="PROSITE" id="PS50103">
    <property type="entry name" value="ZF_C3H1"/>
    <property type="match status" value="2"/>
</dbReference>
<feature type="zinc finger region" description="C3H1-type" evidence="1">
    <location>
        <begin position="501"/>
        <end position="523"/>
    </location>
</feature>
<feature type="compositionally biased region" description="Basic and acidic residues" evidence="2">
    <location>
        <begin position="352"/>
        <end position="377"/>
    </location>
</feature>
<feature type="domain" description="C3H1-type" evidence="3">
    <location>
        <begin position="472"/>
        <end position="498"/>
    </location>
</feature>
<gene>
    <name evidence="4" type="ORF">HTAM1171_LOCUS9110</name>
</gene>
<sequence length="797" mass="85225">MASTTASNRSRAISFSSKNDAESLVSVTSPAVESAVDAFATRILQAESPPEACVDGSLGPYVASILRCAFSELPSTNNIGTGTQDFDLENDVPEFDSLMELLEEHCCMDSETAMSALQRIAISVRTGIVAWEDDPVTTGASSFQNISCSFNSSISIGGGNVIGGRLGRPFRSVSLGNENDYDNDAINNMLGKMLQESSISNPVQNNNYVETNSSNAGSPLTDESPEPKITLNFVLDEDIPPGFASGQSNVYAPANRATLELNGSGVFNNGTPHSFLPSSPGEMKSSLSPGEPVIGRRNVGVFTPVKEDSLIPGDLLGVLDDPSTPAGILDETSTSAPQLDENVVENATDSLHDIRNGDLPGKKLQEGKVKSKSKEAAQDLAASLFHTSRPRSNSNISEKSPKLKPLSGPPPGLASPGAMNFGAPDLFQQQLNSTTQILLSMNADLGEEAATEAALVSNADVNVAQYVIDGAMSAPPICRHMLNNACYRSDCQFSHDVEGHTCLFWLRGRCGKLDTCRFLHGFSTKLLEGIKSDFLPGHHPSEEKEAVPFLIPPAATQSACIQTTNLLQHNMRVSHPTSKKSQGLFPALSGPNDSNSARGAVTHNQYSSVTTQEKAYPTPAQSGSFAKIASKGYSKNASYPMPGHGSGITNSSVTPVARAGSNNASKNNGRAKFAKIPQELWHACYNRDAGAFQIMNPIERYNEVSLQQPRKDVIDLHFQSTKTFPVVLSQVLPDKLRNHKMVWVVTGSGHHVNKNSHQKTGGILETAVVSWLDAKGYVYLRGRDKNGHGGAVLVKRQ</sequence>
<dbReference type="AlphaFoldDB" id="A0A7S2I229"/>
<protein>
    <recommendedName>
        <fullName evidence="3">C3H1-type domain-containing protein</fullName>
    </recommendedName>
</protein>
<keyword evidence="1" id="KW-0862">Zinc</keyword>
<dbReference type="SUPFAM" id="SSF160443">
    <property type="entry name" value="SMR domain-like"/>
    <property type="match status" value="1"/>
</dbReference>
<evidence type="ECO:0000256" key="1">
    <source>
        <dbReference type="PROSITE-ProRule" id="PRU00723"/>
    </source>
</evidence>
<reference evidence="4" key="1">
    <citation type="submission" date="2021-01" db="EMBL/GenBank/DDBJ databases">
        <authorList>
            <person name="Corre E."/>
            <person name="Pelletier E."/>
            <person name="Niang G."/>
            <person name="Scheremetjew M."/>
            <person name="Finn R."/>
            <person name="Kale V."/>
            <person name="Holt S."/>
            <person name="Cochrane G."/>
            <person name="Meng A."/>
            <person name="Brown T."/>
            <person name="Cohen L."/>
        </authorList>
    </citation>
    <scope>NUCLEOTIDE SEQUENCE</scope>
    <source>
        <strain evidence="4">CCMP826</strain>
    </source>
</reference>
<dbReference type="GO" id="GO:0008270">
    <property type="term" value="F:zinc ion binding"/>
    <property type="evidence" value="ECO:0007669"/>
    <property type="project" value="UniProtKB-KW"/>
</dbReference>
<evidence type="ECO:0000256" key="2">
    <source>
        <dbReference type="SAM" id="MobiDB-lite"/>
    </source>
</evidence>
<dbReference type="Gene3D" id="4.10.1000.10">
    <property type="entry name" value="Zinc finger, CCCH-type"/>
    <property type="match status" value="1"/>
</dbReference>
<evidence type="ECO:0000259" key="3">
    <source>
        <dbReference type="PROSITE" id="PS50103"/>
    </source>
</evidence>
<accession>A0A7S2I229</accession>
<organism evidence="4">
    <name type="scientific">Helicotheca tamesis</name>
    <dbReference type="NCBI Taxonomy" id="374047"/>
    <lineage>
        <taxon>Eukaryota</taxon>
        <taxon>Sar</taxon>
        <taxon>Stramenopiles</taxon>
        <taxon>Ochrophyta</taxon>
        <taxon>Bacillariophyta</taxon>
        <taxon>Mediophyceae</taxon>
        <taxon>Lithodesmiophycidae</taxon>
        <taxon>Lithodesmiales</taxon>
        <taxon>Lithodesmiaceae</taxon>
        <taxon>Helicotheca</taxon>
    </lineage>
</organism>
<dbReference type="InterPro" id="IPR000571">
    <property type="entry name" value="Znf_CCCH"/>
</dbReference>
<proteinExistence type="predicted"/>
<feature type="domain" description="C3H1-type" evidence="3">
    <location>
        <begin position="501"/>
        <end position="523"/>
    </location>
</feature>
<name>A0A7S2I229_9STRA</name>
<dbReference type="InterPro" id="IPR002625">
    <property type="entry name" value="Smr_dom"/>
</dbReference>
<dbReference type="InterPro" id="IPR036063">
    <property type="entry name" value="Smr_dom_sf"/>
</dbReference>
<keyword evidence="1" id="KW-0863">Zinc-finger</keyword>
<keyword evidence="1" id="KW-0479">Metal-binding</keyword>
<dbReference type="EMBL" id="HBGV01014799">
    <property type="protein sequence ID" value="CAD9506847.1"/>
    <property type="molecule type" value="Transcribed_RNA"/>
</dbReference>
<dbReference type="Pfam" id="PF01713">
    <property type="entry name" value="Smr"/>
    <property type="match status" value="1"/>
</dbReference>
<evidence type="ECO:0000313" key="4">
    <source>
        <dbReference type="EMBL" id="CAD9506847.1"/>
    </source>
</evidence>